<evidence type="ECO:0000256" key="3">
    <source>
        <dbReference type="ARBA" id="ARBA00022475"/>
    </source>
</evidence>
<evidence type="ECO:0000256" key="8">
    <source>
        <dbReference type="RuleBase" id="RU363032"/>
    </source>
</evidence>
<evidence type="ECO:0000256" key="2">
    <source>
        <dbReference type="ARBA" id="ARBA00022448"/>
    </source>
</evidence>
<evidence type="ECO:0000259" key="9">
    <source>
        <dbReference type="PROSITE" id="PS50928"/>
    </source>
</evidence>
<keyword evidence="7 8" id="KW-0472">Membrane</keyword>
<feature type="transmembrane region" description="Helical" evidence="8">
    <location>
        <begin position="229"/>
        <end position="249"/>
    </location>
</feature>
<dbReference type="PANTHER" id="PTHR43357">
    <property type="entry name" value="INNER MEMBRANE ABC TRANSPORTER PERMEASE PROTEIN YDCV"/>
    <property type="match status" value="1"/>
</dbReference>
<evidence type="ECO:0000256" key="6">
    <source>
        <dbReference type="ARBA" id="ARBA00022989"/>
    </source>
</evidence>
<dbReference type="PROSITE" id="PS50928">
    <property type="entry name" value="ABC_TM1"/>
    <property type="match status" value="1"/>
</dbReference>
<reference evidence="10 11" key="1">
    <citation type="submission" date="2020-04" db="EMBL/GenBank/DDBJ databases">
        <title>Rhizobium sp. S-51 isolated from soil.</title>
        <authorList>
            <person name="Dahal R.H."/>
        </authorList>
    </citation>
    <scope>NUCLEOTIDE SEQUENCE [LARGE SCALE GENOMIC DNA]</scope>
    <source>
        <strain evidence="10 11">S-51</strain>
    </source>
</reference>
<dbReference type="Proteomes" id="UP000541470">
    <property type="component" value="Unassembled WGS sequence"/>
</dbReference>
<organism evidence="10 11">
    <name type="scientific">Rhizobium terricola</name>
    <dbReference type="NCBI Taxonomy" id="2728849"/>
    <lineage>
        <taxon>Bacteria</taxon>
        <taxon>Pseudomonadati</taxon>
        <taxon>Pseudomonadota</taxon>
        <taxon>Alphaproteobacteria</taxon>
        <taxon>Hyphomicrobiales</taxon>
        <taxon>Rhizobiaceae</taxon>
        <taxon>Rhizobium/Agrobacterium group</taxon>
        <taxon>Rhizobium</taxon>
    </lineage>
</organism>
<evidence type="ECO:0000256" key="1">
    <source>
        <dbReference type="ARBA" id="ARBA00004429"/>
    </source>
</evidence>
<evidence type="ECO:0000256" key="5">
    <source>
        <dbReference type="ARBA" id="ARBA00022692"/>
    </source>
</evidence>
<dbReference type="InterPro" id="IPR000515">
    <property type="entry name" value="MetI-like"/>
</dbReference>
<protein>
    <submittedName>
        <fullName evidence="10">ABC transporter permease</fullName>
    </submittedName>
</protein>
<dbReference type="InterPro" id="IPR035906">
    <property type="entry name" value="MetI-like_sf"/>
</dbReference>
<dbReference type="PANTHER" id="PTHR43357:SF4">
    <property type="entry name" value="INNER MEMBRANE ABC TRANSPORTER PERMEASE PROTEIN YDCV"/>
    <property type="match status" value="1"/>
</dbReference>
<evidence type="ECO:0000256" key="7">
    <source>
        <dbReference type="ARBA" id="ARBA00023136"/>
    </source>
</evidence>
<keyword evidence="3" id="KW-1003">Cell membrane</keyword>
<keyword evidence="6 8" id="KW-1133">Transmembrane helix</keyword>
<keyword evidence="5 8" id="KW-0812">Transmembrane</keyword>
<evidence type="ECO:0000313" key="11">
    <source>
        <dbReference type="Proteomes" id="UP000541470"/>
    </source>
</evidence>
<accession>A0A7Y0FY00</accession>
<dbReference type="RefSeq" id="WP_169595044.1">
    <property type="nucleotide sequence ID" value="NZ_JABBGK010000006.1"/>
</dbReference>
<dbReference type="AlphaFoldDB" id="A0A7Y0FY00"/>
<dbReference type="Pfam" id="PF00528">
    <property type="entry name" value="BPD_transp_1"/>
    <property type="match status" value="1"/>
</dbReference>
<dbReference type="SUPFAM" id="SSF161098">
    <property type="entry name" value="MetI-like"/>
    <property type="match status" value="1"/>
</dbReference>
<comment type="similarity">
    <text evidence="8">Belongs to the binding-protein-dependent transport system permease family.</text>
</comment>
<feature type="transmembrane region" description="Helical" evidence="8">
    <location>
        <begin position="132"/>
        <end position="154"/>
    </location>
</feature>
<keyword evidence="11" id="KW-1185">Reference proteome</keyword>
<sequence>MNSLLTRFYFLLVGIFLAAPIVVVAGVSVNEKQSLTFPPEGFSLAWYGAIFTDPGWRSAFFASVVLALASAALAVLIALPLSWFLWRRLAPWANIFQVLGIAPFTLPPVITALGLLTFWAASGFYGQPWTAVMGHGIFFVTLPLVTLSLGFSAIDRSLVEAASTMGADDRTVFRTVVLPLIRPYLVSGYAFAFVLSLNEYIVAYMTVGFTMETLPIKIFNALRYGYTPVMASVSILFVVVAGIVFGLVARFGDLPKLLGAMAADDR</sequence>
<dbReference type="GO" id="GO:0005886">
    <property type="term" value="C:plasma membrane"/>
    <property type="evidence" value="ECO:0007669"/>
    <property type="project" value="UniProtKB-SubCell"/>
</dbReference>
<keyword evidence="2 8" id="KW-0813">Transport</keyword>
<dbReference type="EMBL" id="JABBGK010000006">
    <property type="protein sequence ID" value="NML76471.1"/>
    <property type="molecule type" value="Genomic_DNA"/>
</dbReference>
<comment type="subcellular location">
    <subcellularLocation>
        <location evidence="1">Cell inner membrane</location>
        <topology evidence="1">Multi-pass membrane protein</topology>
    </subcellularLocation>
    <subcellularLocation>
        <location evidence="8">Cell membrane</location>
        <topology evidence="8">Multi-pass membrane protein</topology>
    </subcellularLocation>
</comment>
<feature type="transmembrane region" description="Helical" evidence="8">
    <location>
        <begin position="60"/>
        <end position="86"/>
    </location>
</feature>
<gene>
    <name evidence="10" type="ORF">HHL25_20255</name>
</gene>
<dbReference type="GO" id="GO:0055085">
    <property type="term" value="P:transmembrane transport"/>
    <property type="evidence" value="ECO:0007669"/>
    <property type="project" value="InterPro"/>
</dbReference>
<keyword evidence="4" id="KW-0997">Cell inner membrane</keyword>
<evidence type="ECO:0000313" key="10">
    <source>
        <dbReference type="EMBL" id="NML76471.1"/>
    </source>
</evidence>
<comment type="caution">
    <text evidence="10">The sequence shown here is derived from an EMBL/GenBank/DDBJ whole genome shotgun (WGS) entry which is preliminary data.</text>
</comment>
<feature type="domain" description="ABC transmembrane type-1" evidence="9">
    <location>
        <begin position="60"/>
        <end position="248"/>
    </location>
</feature>
<dbReference type="Gene3D" id="1.10.3720.10">
    <property type="entry name" value="MetI-like"/>
    <property type="match status" value="1"/>
</dbReference>
<feature type="transmembrane region" description="Helical" evidence="8">
    <location>
        <begin position="98"/>
        <end position="120"/>
    </location>
</feature>
<dbReference type="CDD" id="cd06261">
    <property type="entry name" value="TM_PBP2"/>
    <property type="match status" value="1"/>
</dbReference>
<evidence type="ECO:0000256" key="4">
    <source>
        <dbReference type="ARBA" id="ARBA00022519"/>
    </source>
</evidence>
<feature type="transmembrane region" description="Helical" evidence="8">
    <location>
        <begin position="7"/>
        <end position="29"/>
    </location>
</feature>
<feature type="transmembrane region" description="Helical" evidence="8">
    <location>
        <begin position="175"/>
        <end position="195"/>
    </location>
</feature>
<proteinExistence type="inferred from homology"/>
<feature type="transmembrane region" description="Helical" evidence="8">
    <location>
        <begin position="201"/>
        <end position="222"/>
    </location>
</feature>
<name>A0A7Y0FY00_9HYPH</name>